<dbReference type="Pfam" id="PF06745">
    <property type="entry name" value="ATPase"/>
    <property type="match status" value="1"/>
</dbReference>
<dbReference type="InterPro" id="IPR027417">
    <property type="entry name" value="P-loop_NTPase"/>
</dbReference>
<dbReference type="Gene3D" id="3.40.50.300">
    <property type="entry name" value="P-loop containing nucleotide triphosphate hydrolases"/>
    <property type="match status" value="1"/>
</dbReference>
<dbReference type="Proteomes" id="UP000186851">
    <property type="component" value="Chromosome"/>
</dbReference>
<feature type="domain" description="KaiC-like" evidence="3">
    <location>
        <begin position="17"/>
        <end position="257"/>
    </location>
</feature>
<reference evidence="4" key="2">
    <citation type="journal article" date="2022" name="Nat. Microbiol.">
        <title>A closed Candidatus Odinarchaeum chromosome exposes Asgard archaeal viruses.</title>
        <authorList>
            <person name="Tamarit D."/>
            <person name="Caceres E.F."/>
            <person name="Krupovic M."/>
            <person name="Nijland R."/>
            <person name="Eme L."/>
            <person name="Robinson N.P."/>
            <person name="Ettema T.J.G."/>
        </authorList>
    </citation>
    <scope>NUCLEOTIDE SEQUENCE</scope>
    <source>
        <strain evidence="4">LCB_4</strain>
    </source>
</reference>
<evidence type="ECO:0000259" key="3">
    <source>
        <dbReference type="Pfam" id="PF06745"/>
    </source>
</evidence>
<keyword evidence="1" id="KW-0547">Nucleotide-binding</keyword>
<evidence type="ECO:0000256" key="1">
    <source>
        <dbReference type="ARBA" id="ARBA00022741"/>
    </source>
</evidence>
<dbReference type="GO" id="GO:0005524">
    <property type="term" value="F:ATP binding"/>
    <property type="evidence" value="ECO:0007669"/>
    <property type="project" value="UniProtKB-KW"/>
</dbReference>
<dbReference type="SUPFAM" id="SSF52540">
    <property type="entry name" value="P-loop containing nucleoside triphosphate hydrolases"/>
    <property type="match status" value="1"/>
</dbReference>
<dbReference type="PANTHER" id="PTHR43637">
    <property type="entry name" value="UPF0273 PROTEIN TM_0370"/>
    <property type="match status" value="1"/>
</dbReference>
<dbReference type="InterPro" id="IPR014774">
    <property type="entry name" value="KaiC-like_dom"/>
</dbReference>
<sequence length="260" mass="29266">MLLNGGLILFEAGFQPLGIEGLDAALGGGVLRNGVVLISFDPGSGELAFSSEIIRSSLFKGDYVVHVDFDHGPDYSLNSIMGLGVDSDFLKGRLKAEYEAGKLRFIDCFTAESPQDRVESTAFSVILDNPYNLSKLLFTMKKVRESISPDCAVKWVFSNLTSLSINLPVQDVIRFCRAAFRLHKQFNDQAIYYVNRCAHSPEFLSIIYQLVDAVIELRTREMNNRVIRFLRVVKNQFKDHITSDLTYKIDKGRIIITLLK</sequence>
<organism evidence="4 5">
    <name type="scientific">Odinarchaeota yellowstonii (strain LCB_4)</name>
    <dbReference type="NCBI Taxonomy" id="1841599"/>
    <lineage>
        <taxon>Archaea</taxon>
        <taxon>Promethearchaeati</taxon>
        <taxon>Candidatus Odinarchaeota</taxon>
        <taxon>Candidatus Odinarchaeia</taxon>
        <taxon>Candidatus Odinarchaeales</taxon>
        <taxon>Candidatus Odinarchaeaceae</taxon>
        <taxon>Candidatus Odinarchaeum</taxon>
    </lineage>
</organism>
<gene>
    <name evidence="4" type="ORF">OdinLCB4_007545</name>
</gene>
<dbReference type="AlphaFoldDB" id="A0AAF0D250"/>
<evidence type="ECO:0000256" key="2">
    <source>
        <dbReference type="ARBA" id="ARBA00022840"/>
    </source>
</evidence>
<reference evidence="4" key="1">
    <citation type="journal article" date="2017" name="Nature">
        <title>Asgard archaea illuminate the origin of eukaryotic cellular complexity.</title>
        <authorList>
            <person name="Zaremba-Niedzwiedzka K."/>
            <person name="Caceres E.F."/>
            <person name="Saw J.H."/>
            <person name="Backstrom D."/>
            <person name="Juzokaite L."/>
            <person name="Vancaester E."/>
            <person name="Seitz K.W."/>
            <person name="Anantharaman K."/>
            <person name="Starnawski P."/>
            <person name="Kjeldsen K.U."/>
            <person name="Scott M.B."/>
            <person name="Nunoura T."/>
            <person name="Banfield J.F."/>
            <person name="Schramm A."/>
            <person name="Baker B.J."/>
            <person name="Spang A."/>
            <person name="Ettema T.J.G."/>
        </authorList>
    </citation>
    <scope>NUCLEOTIDE SEQUENCE</scope>
    <source>
        <strain evidence="4">LCB_4</strain>
    </source>
</reference>
<evidence type="ECO:0000313" key="4">
    <source>
        <dbReference type="EMBL" id="WEU40312.1"/>
    </source>
</evidence>
<name>A0AAF0D250_ODILC</name>
<dbReference type="EMBL" id="CP091871">
    <property type="protein sequence ID" value="WEU40312.1"/>
    <property type="molecule type" value="Genomic_DNA"/>
</dbReference>
<protein>
    <submittedName>
        <fullName evidence="4">RAD55 family ATPase</fullName>
    </submittedName>
</protein>
<proteinExistence type="predicted"/>
<evidence type="ECO:0000313" key="5">
    <source>
        <dbReference type="Proteomes" id="UP000186851"/>
    </source>
</evidence>
<dbReference type="KEGG" id="oyw:OdinLCB4_007545"/>
<dbReference type="PRINTS" id="PR01874">
    <property type="entry name" value="DNAREPAIRADA"/>
</dbReference>
<accession>A0AAF0D250</accession>
<keyword evidence="2" id="KW-0067">ATP-binding</keyword>